<dbReference type="RefSeq" id="WP_142935550.1">
    <property type="nucleotide sequence ID" value="NZ_FXTM01000012.1"/>
</dbReference>
<keyword evidence="2" id="KW-1185">Reference proteome</keyword>
<evidence type="ECO:0008006" key="3">
    <source>
        <dbReference type="Google" id="ProtNLM"/>
    </source>
</evidence>
<dbReference type="OrthoDB" id="12609at2"/>
<dbReference type="AlphaFoldDB" id="A0A521CGM9"/>
<dbReference type="Proteomes" id="UP000317315">
    <property type="component" value="Unassembled WGS sequence"/>
</dbReference>
<protein>
    <recommendedName>
        <fullName evidence="3">GspL periplasmic domain-containing protein</fullName>
    </recommendedName>
</protein>
<dbReference type="EMBL" id="FXTM01000012">
    <property type="protein sequence ID" value="SMO58584.1"/>
    <property type="molecule type" value="Genomic_DNA"/>
</dbReference>
<proteinExistence type="predicted"/>
<name>A0A521CGM9_9BACT</name>
<accession>A0A521CGM9</accession>
<gene>
    <name evidence="1" type="ORF">SAMN06269117_11253</name>
</gene>
<reference evidence="1 2" key="1">
    <citation type="submission" date="2017-05" db="EMBL/GenBank/DDBJ databases">
        <authorList>
            <person name="Varghese N."/>
            <person name="Submissions S."/>
        </authorList>
    </citation>
    <scope>NUCLEOTIDE SEQUENCE [LARGE SCALE GENOMIC DNA]</scope>
    <source>
        <strain evidence="1 2">DSM 16304</strain>
    </source>
</reference>
<evidence type="ECO:0000313" key="2">
    <source>
        <dbReference type="Proteomes" id="UP000317315"/>
    </source>
</evidence>
<evidence type="ECO:0000313" key="1">
    <source>
        <dbReference type="EMBL" id="SMO58584.1"/>
    </source>
</evidence>
<sequence length="406" mass="44725">MIGVDFGSSLIKWFDGENFGEGIPKGNVFNLGLSSSEVFVKFSEYPICRGSKLKKIILNDISLELSVDTDKVSVAFCSTERVENGCRFLIFVEKKEAFNRIPEELLSHSQVTVDILGGVNAILLNFTDTFTLIDAGKGKIAVVNVLDGVIKGCEILRGGFDYYKSDLSFLRELLKGEVFLSGGGALSEEFRGALKEITNFTVPELEPFGDKTPLYLNAYGLYKFRKFPCKAYFKSASLLSSEFLQKNKRSLLFASVSVILSLSLITASEVLNLLTAKRDYLNLKRSLNRELSKILGERVLAPEIQVPQKLESLEKISEFLGIDTPSILFYIDRISKSVVSGINVFSLEGGVSSMSFKLKGKADSDSSLGKFVENLKRSFSKVSLSTEKQGKSGISFTILLEVKGGT</sequence>
<organism evidence="1 2">
    <name type="scientific">Balnearium lithotrophicum</name>
    <dbReference type="NCBI Taxonomy" id="223788"/>
    <lineage>
        <taxon>Bacteria</taxon>
        <taxon>Pseudomonadati</taxon>
        <taxon>Aquificota</taxon>
        <taxon>Aquificia</taxon>
        <taxon>Desulfurobacteriales</taxon>
        <taxon>Desulfurobacteriaceae</taxon>
        <taxon>Balnearium</taxon>
    </lineage>
</organism>